<evidence type="ECO:0000313" key="2">
    <source>
        <dbReference type="Proteomes" id="UP001197378"/>
    </source>
</evidence>
<gene>
    <name evidence="1" type="ORF">HFQ13_08800</name>
</gene>
<organism evidence="1 2">
    <name type="scientific">Igneacidithiobacillus copahuensis</name>
    <dbReference type="NCBI Taxonomy" id="2724909"/>
    <lineage>
        <taxon>Bacteria</taxon>
        <taxon>Pseudomonadati</taxon>
        <taxon>Pseudomonadota</taxon>
        <taxon>Acidithiobacillia</taxon>
        <taxon>Acidithiobacillales</taxon>
        <taxon>Acidithiobacillaceae</taxon>
        <taxon>Igneacidithiobacillus</taxon>
    </lineage>
</organism>
<reference evidence="1" key="1">
    <citation type="journal article" date="2021" name="ISME J.">
        <title>Genomic evolution of the class Acidithiobacillia: deep-branching Proteobacteria living in extreme acidic conditions.</title>
        <authorList>
            <person name="Moya-Beltran A."/>
            <person name="Beard S."/>
            <person name="Rojas-Villalobos C."/>
            <person name="Issotta F."/>
            <person name="Gallardo Y."/>
            <person name="Ulloa R."/>
            <person name="Giaveno A."/>
            <person name="Degli Esposti M."/>
            <person name="Johnson D.B."/>
            <person name="Quatrini R."/>
        </authorList>
    </citation>
    <scope>NUCLEOTIDE SEQUENCE</scope>
    <source>
        <strain evidence="1">VAN18-1</strain>
    </source>
</reference>
<sequence>MDSIHLLHQLCDSQCPAECVDSLSVLDALLAGQERVDDRWHRLLRGLPGASPAELLDQVLEVDRELGQYRRAITFLRANLSARRAAMASGETVRVPQNSLS</sequence>
<accession>A0AAE3CKB4</accession>
<dbReference type="EMBL" id="JAAXYO010000133">
    <property type="protein sequence ID" value="MBU2788300.1"/>
    <property type="molecule type" value="Genomic_DNA"/>
</dbReference>
<name>A0AAE3CKB4_9PROT</name>
<comment type="caution">
    <text evidence="1">The sequence shown here is derived from an EMBL/GenBank/DDBJ whole genome shotgun (WGS) entry which is preliminary data.</text>
</comment>
<dbReference type="RefSeq" id="WP_215871344.1">
    <property type="nucleotide sequence ID" value="NZ_JAAXYO010000133.1"/>
</dbReference>
<proteinExistence type="predicted"/>
<dbReference type="Proteomes" id="UP001197378">
    <property type="component" value="Unassembled WGS sequence"/>
</dbReference>
<evidence type="ECO:0000313" key="1">
    <source>
        <dbReference type="EMBL" id="MBU2788300.1"/>
    </source>
</evidence>
<protein>
    <submittedName>
        <fullName evidence="1">Uncharacterized protein</fullName>
    </submittedName>
</protein>
<keyword evidence="2" id="KW-1185">Reference proteome</keyword>
<dbReference type="AlphaFoldDB" id="A0AAE3CKB4"/>